<feature type="transmembrane region" description="Helical" evidence="6">
    <location>
        <begin position="305"/>
        <end position="322"/>
    </location>
</feature>
<name>A0A4Y9Z3T2_9APHY</name>
<dbReference type="SUPFAM" id="SSF103481">
    <property type="entry name" value="Multidrug resistance efflux transporter EmrE"/>
    <property type="match status" value="1"/>
</dbReference>
<organism evidence="7 8">
    <name type="scientific">Rhodofomes roseus</name>
    <dbReference type="NCBI Taxonomy" id="34475"/>
    <lineage>
        <taxon>Eukaryota</taxon>
        <taxon>Fungi</taxon>
        <taxon>Dikarya</taxon>
        <taxon>Basidiomycota</taxon>
        <taxon>Agaricomycotina</taxon>
        <taxon>Agaricomycetes</taxon>
        <taxon>Polyporales</taxon>
        <taxon>Rhodofomes</taxon>
    </lineage>
</organism>
<sequence>MPIPSIASVLYGAMFKDGDGGYEIPSLPQISRGTFAGIVVAISGNVVISLALNCQKLAHKRLEEERAAHGDELQSRGTSGQNTPTTTPGSYTPSPQPGTPAIAVVETEPLLGPPNHTRLMPPAYGSDPALETRQRRKKRAFLSRLFVFREDDEHLFQETDSAHLATTHALLPVDVVPAHANGDRCPSSRRTTSGESKTEIAGNESDYLKSKLWWFGFILMNIGELGNFISYAFAPASVVAPLGTFALIANCFFAPLMLKERFRKRDFMGILIAVMGAVTVVLSANPSDVRLGPDALVHAITQRPFVIYAAIYIAGAAILSIFSERGTGKRYVYIDVGLCALFGGFTVLSTKAFSTLLTLEAFEMFSQWITYPVLLVLISTGVGQIRYLNRALMRFDSKVVVPTQFVLFNISAIVGSAILYGDFARATFHQIVTFLYGCGATFAGVFIIAWAPSSPEEPEDDEDEEGTIGDAPPSAETDGTITGLSSTSGSVARRTRVRILGPDGSPATPILRNRQSVVSMYGLSPAQRALLLGSPPRDDASRPHSRDPEREAASTPESLRRRRTVSWLGEDGPHGLRRTPTAPIDVTRENSRVRAQSHSAAASRSVSQSPY</sequence>
<dbReference type="GO" id="GO:0016020">
    <property type="term" value="C:membrane"/>
    <property type="evidence" value="ECO:0007669"/>
    <property type="project" value="UniProtKB-SubCell"/>
</dbReference>
<evidence type="ECO:0000313" key="8">
    <source>
        <dbReference type="Proteomes" id="UP000298390"/>
    </source>
</evidence>
<feature type="transmembrane region" description="Helical" evidence="6">
    <location>
        <begin position="212"/>
        <end position="233"/>
    </location>
</feature>
<dbReference type="InterPro" id="IPR037185">
    <property type="entry name" value="EmrE-like"/>
</dbReference>
<keyword evidence="3 6" id="KW-1133">Transmembrane helix</keyword>
<feature type="compositionally biased region" description="Low complexity" evidence="5">
    <location>
        <begin position="477"/>
        <end position="490"/>
    </location>
</feature>
<proteinExistence type="predicted"/>
<dbReference type="GO" id="GO:0015095">
    <property type="term" value="F:magnesium ion transmembrane transporter activity"/>
    <property type="evidence" value="ECO:0007669"/>
    <property type="project" value="InterPro"/>
</dbReference>
<feature type="compositionally biased region" description="Low complexity" evidence="5">
    <location>
        <begin position="83"/>
        <end position="93"/>
    </location>
</feature>
<feature type="region of interest" description="Disordered" evidence="5">
    <location>
        <begin position="67"/>
        <end position="132"/>
    </location>
</feature>
<feature type="region of interest" description="Disordered" evidence="5">
    <location>
        <begin position="454"/>
        <end position="511"/>
    </location>
</feature>
<feature type="region of interest" description="Disordered" evidence="5">
    <location>
        <begin position="530"/>
        <end position="611"/>
    </location>
</feature>
<comment type="caution">
    <text evidence="7">The sequence shown here is derived from an EMBL/GenBank/DDBJ whole genome shotgun (WGS) entry which is preliminary data.</text>
</comment>
<feature type="transmembrane region" description="Helical" evidence="6">
    <location>
        <begin position="33"/>
        <end position="52"/>
    </location>
</feature>
<evidence type="ECO:0000256" key="3">
    <source>
        <dbReference type="ARBA" id="ARBA00022989"/>
    </source>
</evidence>
<evidence type="ECO:0000256" key="1">
    <source>
        <dbReference type="ARBA" id="ARBA00004141"/>
    </source>
</evidence>
<reference evidence="7 8" key="1">
    <citation type="submission" date="2019-01" db="EMBL/GenBank/DDBJ databases">
        <title>Genome sequencing of the rare red list fungi Fomitopsis rosea.</title>
        <authorList>
            <person name="Buettner E."/>
            <person name="Kellner H."/>
        </authorList>
    </citation>
    <scope>NUCLEOTIDE SEQUENCE [LARGE SCALE GENOMIC DNA]</scope>
    <source>
        <strain evidence="7 8">DSM 105464</strain>
    </source>
</reference>
<dbReference type="Proteomes" id="UP000298390">
    <property type="component" value="Unassembled WGS sequence"/>
</dbReference>
<feature type="region of interest" description="Disordered" evidence="5">
    <location>
        <begin position="181"/>
        <end position="200"/>
    </location>
</feature>
<dbReference type="InterPro" id="IPR008521">
    <property type="entry name" value="Mg_trans_NIPA"/>
</dbReference>
<evidence type="ECO:0000256" key="4">
    <source>
        <dbReference type="ARBA" id="ARBA00023136"/>
    </source>
</evidence>
<dbReference type="AlphaFoldDB" id="A0A4Y9Z3T2"/>
<feature type="transmembrane region" description="Helical" evidence="6">
    <location>
        <begin position="239"/>
        <end position="258"/>
    </location>
</feature>
<dbReference type="EMBL" id="SEKV01000009">
    <property type="protein sequence ID" value="TFY69476.1"/>
    <property type="molecule type" value="Genomic_DNA"/>
</dbReference>
<feature type="transmembrane region" description="Helical" evidence="6">
    <location>
        <begin position="368"/>
        <end position="387"/>
    </location>
</feature>
<dbReference type="PANTHER" id="PTHR12570">
    <property type="match status" value="1"/>
</dbReference>
<gene>
    <name evidence="7" type="ORF">EVJ58_g383</name>
</gene>
<feature type="transmembrane region" description="Helical" evidence="6">
    <location>
        <begin position="267"/>
        <end position="285"/>
    </location>
</feature>
<feature type="compositionally biased region" description="Acidic residues" evidence="5">
    <location>
        <begin position="456"/>
        <end position="467"/>
    </location>
</feature>
<dbReference type="Pfam" id="PF05653">
    <property type="entry name" value="Mg_trans_NIPA"/>
    <property type="match status" value="1"/>
</dbReference>
<dbReference type="PANTHER" id="PTHR12570:SF65">
    <property type="entry name" value="MAGNESIUM TRANSPORTER NIPA9-RELATED"/>
    <property type="match status" value="1"/>
</dbReference>
<evidence type="ECO:0008006" key="9">
    <source>
        <dbReference type="Google" id="ProtNLM"/>
    </source>
</evidence>
<evidence type="ECO:0000256" key="5">
    <source>
        <dbReference type="SAM" id="MobiDB-lite"/>
    </source>
</evidence>
<feature type="transmembrane region" description="Helical" evidence="6">
    <location>
        <begin position="399"/>
        <end position="419"/>
    </location>
</feature>
<evidence type="ECO:0000256" key="6">
    <source>
        <dbReference type="SAM" id="Phobius"/>
    </source>
</evidence>
<comment type="subcellular location">
    <subcellularLocation>
        <location evidence="1">Membrane</location>
        <topology evidence="1">Multi-pass membrane protein</topology>
    </subcellularLocation>
</comment>
<accession>A0A4Y9Z3T2</accession>
<evidence type="ECO:0000313" key="7">
    <source>
        <dbReference type="EMBL" id="TFY69476.1"/>
    </source>
</evidence>
<feature type="compositionally biased region" description="Basic and acidic residues" evidence="5">
    <location>
        <begin position="536"/>
        <end position="552"/>
    </location>
</feature>
<feature type="compositionally biased region" description="Low complexity" evidence="5">
    <location>
        <begin position="593"/>
        <end position="611"/>
    </location>
</feature>
<evidence type="ECO:0000256" key="2">
    <source>
        <dbReference type="ARBA" id="ARBA00022692"/>
    </source>
</evidence>
<feature type="transmembrane region" description="Helical" evidence="6">
    <location>
        <begin position="431"/>
        <end position="451"/>
    </location>
</feature>
<keyword evidence="4 6" id="KW-0472">Membrane</keyword>
<keyword evidence="2 6" id="KW-0812">Transmembrane</keyword>
<feature type="transmembrane region" description="Helical" evidence="6">
    <location>
        <begin position="331"/>
        <end position="348"/>
    </location>
</feature>
<protein>
    <recommendedName>
        <fullName evidence="9">DUF803-domain-containing protein</fullName>
    </recommendedName>
</protein>